<protein>
    <submittedName>
        <fullName evidence="1">Uncharacterized protein</fullName>
    </submittedName>
</protein>
<comment type="caution">
    <text evidence="1">The sequence shown here is derived from an EMBL/GenBank/DDBJ whole genome shotgun (WGS) entry which is preliminary data.</text>
</comment>
<organism evidence="1 2">
    <name type="scientific">Periplaneta americana</name>
    <name type="common">American cockroach</name>
    <name type="synonym">Blatta americana</name>
    <dbReference type="NCBI Taxonomy" id="6978"/>
    <lineage>
        <taxon>Eukaryota</taxon>
        <taxon>Metazoa</taxon>
        <taxon>Ecdysozoa</taxon>
        <taxon>Arthropoda</taxon>
        <taxon>Hexapoda</taxon>
        <taxon>Insecta</taxon>
        <taxon>Pterygota</taxon>
        <taxon>Neoptera</taxon>
        <taxon>Polyneoptera</taxon>
        <taxon>Dictyoptera</taxon>
        <taxon>Blattodea</taxon>
        <taxon>Blattoidea</taxon>
        <taxon>Blattidae</taxon>
        <taxon>Blattinae</taxon>
        <taxon>Periplaneta</taxon>
    </lineage>
</organism>
<keyword evidence="2" id="KW-1185">Reference proteome</keyword>
<sequence>MVIERIASGISPPKKKKKYVESDKIIQRIVEKYGEYKDNDNISGYDLLNITFSAIYQFQNTISVMTRDPVIDKYSCFSSLILSSSSDIVRRVVWDNVEEGSEQKRKPIRQDDKIRITYIQFLNSIRSNLKVTPKLILLTTPDRSVNDFAAKGRALILIQHTTGRAFVR</sequence>
<reference evidence="1 2" key="1">
    <citation type="journal article" date="2022" name="Allergy">
        <title>Genome assembly and annotation of Periplaneta americana reveal a comprehensive cockroach allergen profile.</title>
        <authorList>
            <person name="Wang L."/>
            <person name="Xiong Q."/>
            <person name="Saelim N."/>
            <person name="Wang L."/>
            <person name="Nong W."/>
            <person name="Wan A.T."/>
            <person name="Shi M."/>
            <person name="Liu X."/>
            <person name="Cao Q."/>
            <person name="Hui J.H.L."/>
            <person name="Sookrung N."/>
            <person name="Leung T.F."/>
            <person name="Tungtrongchitr A."/>
            <person name="Tsui S.K.W."/>
        </authorList>
    </citation>
    <scope>NUCLEOTIDE SEQUENCE [LARGE SCALE GENOMIC DNA]</scope>
    <source>
        <strain evidence="1">PWHHKU_190912</strain>
    </source>
</reference>
<dbReference type="EMBL" id="JAJSOF020000009">
    <property type="protein sequence ID" value="KAJ4446479.1"/>
    <property type="molecule type" value="Genomic_DNA"/>
</dbReference>
<name>A0ABQ8TKS7_PERAM</name>
<accession>A0ABQ8TKS7</accession>
<evidence type="ECO:0000313" key="1">
    <source>
        <dbReference type="EMBL" id="KAJ4446479.1"/>
    </source>
</evidence>
<gene>
    <name evidence="1" type="ORF">ANN_13175</name>
</gene>
<proteinExistence type="predicted"/>
<dbReference type="Proteomes" id="UP001148838">
    <property type="component" value="Unassembled WGS sequence"/>
</dbReference>
<evidence type="ECO:0000313" key="2">
    <source>
        <dbReference type="Proteomes" id="UP001148838"/>
    </source>
</evidence>